<evidence type="ECO:0000313" key="2">
    <source>
        <dbReference type="Proteomes" id="UP000029096"/>
    </source>
</evidence>
<dbReference type="STRING" id="1437606.BBOH_1542"/>
<gene>
    <name evidence="1" type="ORF">BBOH_1542</name>
</gene>
<dbReference type="AlphaFoldDB" id="A0A086ZE63"/>
<comment type="caution">
    <text evidence="1">The sequence shown here is derived from an EMBL/GenBank/DDBJ whole genome shotgun (WGS) entry which is preliminary data.</text>
</comment>
<accession>A0A086ZE63</accession>
<organism evidence="1 2">
    <name type="scientific">Bifidobacterium bohemicum DSM 22767</name>
    <dbReference type="NCBI Taxonomy" id="1437606"/>
    <lineage>
        <taxon>Bacteria</taxon>
        <taxon>Bacillati</taxon>
        <taxon>Actinomycetota</taxon>
        <taxon>Actinomycetes</taxon>
        <taxon>Bifidobacteriales</taxon>
        <taxon>Bifidobacteriaceae</taxon>
        <taxon>Bifidobacterium</taxon>
    </lineage>
</organism>
<evidence type="ECO:0000313" key="1">
    <source>
        <dbReference type="EMBL" id="KFI44813.1"/>
    </source>
</evidence>
<sequence>MKVTTKADGDSAYSEFSHQTLDVVAPVLTSAKVSAGSCATRAGLYGVVRNSARTSATAVAAGTTVMVDRLDAGGNALSPAVASSGPIAVSPADGTWSMDVPFGCTGRFKGAYHGRIRPAMPRKV</sequence>
<dbReference type="EMBL" id="JGYP01000005">
    <property type="protein sequence ID" value="KFI44813.1"/>
    <property type="molecule type" value="Genomic_DNA"/>
</dbReference>
<dbReference type="RefSeq" id="WP_033520934.1">
    <property type="nucleotide sequence ID" value="NZ_JDUS01000004.1"/>
</dbReference>
<protein>
    <submittedName>
        <fullName evidence="1">Uncharacterized protein</fullName>
    </submittedName>
</protein>
<name>A0A086ZE63_9BIFI</name>
<keyword evidence="2" id="KW-1185">Reference proteome</keyword>
<dbReference type="Proteomes" id="UP000029096">
    <property type="component" value="Unassembled WGS sequence"/>
</dbReference>
<proteinExistence type="predicted"/>
<reference evidence="1 2" key="1">
    <citation type="submission" date="2014-03" db="EMBL/GenBank/DDBJ databases">
        <title>Genomics of Bifidobacteria.</title>
        <authorList>
            <person name="Ventura M."/>
            <person name="Milani C."/>
            <person name="Lugli G.A."/>
        </authorList>
    </citation>
    <scope>NUCLEOTIDE SEQUENCE [LARGE SCALE GENOMIC DNA]</scope>
    <source>
        <strain evidence="1 2">DSM 22767</strain>
    </source>
</reference>